<evidence type="ECO:0000256" key="2">
    <source>
        <dbReference type="ARBA" id="ARBA00005262"/>
    </source>
</evidence>
<evidence type="ECO:0000313" key="11">
    <source>
        <dbReference type="Proteomes" id="UP000317904"/>
    </source>
</evidence>
<dbReference type="GO" id="GO:0015109">
    <property type="term" value="F:chromate transmembrane transporter activity"/>
    <property type="evidence" value="ECO:0007669"/>
    <property type="project" value="InterPro"/>
</dbReference>
<evidence type="ECO:0000256" key="3">
    <source>
        <dbReference type="ARBA" id="ARBA00022475"/>
    </source>
</evidence>
<dbReference type="KEGG" id="mstr:EGN60_01215"/>
<organism evidence="8 10">
    <name type="scientific">Mycoplasma struthionis</name>
    <dbReference type="NCBI Taxonomy" id="538220"/>
    <lineage>
        <taxon>Bacteria</taxon>
        <taxon>Bacillati</taxon>
        <taxon>Mycoplasmatota</taxon>
        <taxon>Mollicutes</taxon>
        <taxon>Mycoplasmataceae</taxon>
        <taxon>Mycoplasma</taxon>
    </lineage>
</organism>
<dbReference type="AlphaFoldDB" id="A0A3G8LG08"/>
<sequence>MKNINQNTNEFKKPSFWKVFWFIIYISFIGFGGGNALMPVIKKEAVDKQNWLSESEFDRVVIITNMLPGASVIEAIGYVSIKCLGFWKGLIVTLVAILPHCLLFFGLFLALSYVPKKYLYLVSLGVLISIVGFLINFGVNYLKKSYKKMPVALWLFLFVFTLLFSLLIPVPYNMPVFVMVLIIVIFFIVFKIQKRNAKRLNLINQKNEKENIEKINIESKEGDK</sequence>
<proteinExistence type="inferred from homology"/>
<evidence type="ECO:0000313" key="9">
    <source>
        <dbReference type="EMBL" id="TPI02325.1"/>
    </source>
</evidence>
<accession>A0A502M417</accession>
<dbReference type="OrthoDB" id="9788907at2"/>
<dbReference type="Proteomes" id="UP000275883">
    <property type="component" value="Chromosome"/>
</dbReference>
<accession>A0A3G8LG08</accession>
<keyword evidence="4 7" id="KW-0812">Transmembrane</keyword>
<feature type="transmembrane region" description="Helical" evidence="7">
    <location>
        <begin position="91"/>
        <end position="112"/>
    </location>
</feature>
<dbReference type="PANTHER" id="PTHR43663:SF1">
    <property type="entry name" value="CHROMATE TRANSPORTER"/>
    <property type="match status" value="1"/>
</dbReference>
<dbReference type="EMBL" id="VFSY01000021">
    <property type="protein sequence ID" value="TPI02325.1"/>
    <property type="molecule type" value="Genomic_DNA"/>
</dbReference>
<keyword evidence="3" id="KW-1003">Cell membrane</keyword>
<keyword evidence="5 7" id="KW-1133">Transmembrane helix</keyword>
<dbReference type="GO" id="GO:0005886">
    <property type="term" value="C:plasma membrane"/>
    <property type="evidence" value="ECO:0007669"/>
    <property type="project" value="UniProtKB-SubCell"/>
</dbReference>
<evidence type="ECO:0000313" key="8">
    <source>
        <dbReference type="EMBL" id="AZG68589.1"/>
    </source>
</evidence>
<feature type="transmembrane region" description="Helical" evidence="7">
    <location>
        <begin position="151"/>
        <end position="168"/>
    </location>
</feature>
<keyword evidence="6 7" id="KW-0472">Membrane</keyword>
<evidence type="ECO:0000256" key="4">
    <source>
        <dbReference type="ARBA" id="ARBA00022692"/>
    </source>
</evidence>
<dbReference type="RefSeq" id="WP_124724284.1">
    <property type="nucleotide sequence ID" value="NZ_CP034044.1"/>
</dbReference>
<reference evidence="9 11" key="2">
    <citation type="submission" date="2019-06" db="EMBL/GenBank/DDBJ databases">
        <title>A comparative genomics study of ostrich specific Mycoplasmas.</title>
        <authorList>
            <person name="Botes A."/>
            <person name="Nel T."/>
        </authorList>
    </citation>
    <scope>NUCLEOTIDE SEQUENCE [LARGE SCALE GENOMIC DNA]</scope>
    <source>
        <strain evidence="9 11">Ms01</strain>
    </source>
</reference>
<dbReference type="InterPro" id="IPR003370">
    <property type="entry name" value="Chromate_transpt"/>
</dbReference>
<dbReference type="EMBL" id="CP034044">
    <property type="protein sequence ID" value="AZG68589.1"/>
    <property type="molecule type" value="Genomic_DNA"/>
</dbReference>
<keyword evidence="10" id="KW-1185">Reference proteome</keyword>
<feature type="transmembrane region" description="Helical" evidence="7">
    <location>
        <begin position="20"/>
        <end position="41"/>
    </location>
</feature>
<evidence type="ECO:0000256" key="5">
    <source>
        <dbReference type="ARBA" id="ARBA00022989"/>
    </source>
</evidence>
<evidence type="ECO:0000256" key="6">
    <source>
        <dbReference type="ARBA" id="ARBA00023136"/>
    </source>
</evidence>
<dbReference type="PANTHER" id="PTHR43663">
    <property type="entry name" value="CHROMATE TRANSPORT PROTEIN-RELATED"/>
    <property type="match status" value="1"/>
</dbReference>
<feature type="transmembrane region" description="Helical" evidence="7">
    <location>
        <begin position="118"/>
        <end position="139"/>
    </location>
</feature>
<protein>
    <submittedName>
        <fullName evidence="8">Chromate transporter</fullName>
    </submittedName>
</protein>
<comment type="similarity">
    <text evidence="2">Belongs to the chromate ion transporter (CHR) (TC 2.A.51) family.</text>
</comment>
<dbReference type="Proteomes" id="UP000317904">
    <property type="component" value="Unassembled WGS sequence"/>
</dbReference>
<feature type="transmembrane region" description="Helical" evidence="7">
    <location>
        <begin position="174"/>
        <end position="192"/>
    </location>
</feature>
<feature type="transmembrane region" description="Helical" evidence="7">
    <location>
        <begin position="61"/>
        <end position="79"/>
    </location>
</feature>
<dbReference type="InterPro" id="IPR052518">
    <property type="entry name" value="CHR_Transporter"/>
</dbReference>
<dbReference type="Pfam" id="PF02417">
    <property type="entry name" value="Chromate_transp"/>
    <property type="match status" value="1"/>
</dbReference>
<name>A0A3G8LG08_9MOLU</name>
<gene>
    <name evidence="8" type="ORF">EGN60_01215</name>
    <name evidence="9" type="ORF">FJM01_01065</name>
</gene>
<evidence type="ECO:0000256" key="1">
    <source>
        <dbReference type="ARBA" id="ARBA00004651"/>
    </source>
</evidence>
<reference evidence="8 10" key="1">
    <citation type="submission" date="2018-11" db="EMBL/GenBank/DDBJ databases">
        <title>Genome sequence of Mycoplasma struthionis sp. nov.</title>
        <authorList>
            <person name="Spergser J."/>
        </authorList>
    </citation>
    <scope>NUCLEOTIDE SEQUENCE [LARGE SCALE GENOMIC DNA]</scope>
    <source>
        <strain evidence="8 10">237IA</strain>
    </source>
</reference>
<evidence type="ECO:0000256" key="7">
    <source>
        <dbReference type="SAM" id="Phobius"/>
    </source>
</evidence>
<comment type="subcellular location">
    <subcellularLocation>
        <location evidence="1">Cell membrane</location>
        <topology evidence="1">Multi-pass membrane protein</topology>
    </subcellularLocation>
</comment>
<evidence type="ECO:0000313" key="10">
    <source>
        <dbReference type="Proteomes" id="UP000275883"/>
    </source>
</evidence>